<dbReference type="HOGENOM" id="CLU_2039670_0_0_1"/>
<evidence type="ECO:0000313" key="1">
    <source>
        <dbReference type="EMBL" id="CCO32867.1"/>
    </source>
</evidence>
<protein>
    <submittedName>
        <fullName evidence="1">Uncharacterized protein</fullName>
    </submittedName>
</protein>
<organism evidence="1 2">
    <name type="scientific">Thanatephorus cucumeris (strain AG1-IB / isolate 7/3/14)</name>
    <name type="common">Lettuce bottom rot fungus</name>
    <name type="synonym">Rhizoctonia solani</name>
    <dbReference type="NCBI Taxonomy" id="1108050"/>
    <lineage>
        <taxon>Eukaryota</taxon>
        <taxon>Fungi</taxon>
        <taxon>Dikarya</taxon>
        <taxon>Basidiomycota</taxon>
        <taxon>Agaricomycotina</taxon>
        <taxon>Agaricomycetes</taxon>
        <taxon>Cantharellales</taxon>
        <taxon>Ceratobasidiaceae</taxon>
        <taxon>Rhizoctonia</taxon>
        <taxon>Rhizoctonia solani AG-1</taxon>
    </lineage>
</organism>
<dbReference type="Proteomes" id="UP000012065">
    <property type="component" value="Unassembled WGS sequence"/>
</dbReference>
<reference evidence="1 2" key="1">
    <citation type="journal article" date="2013" name="J. Biotechnol.">
        <title>Establishment and interpretation of the genome sequence of the phytopathogenic fungus Rhizoctonia solani AG1-IB isolate 7/3/14.</title>
        <authorList>
            <person name="Wibberg D.W."/>
            <person name="Jelonek L.J."/>
            <person name="Rupp O.R."/>
            <person name="Hennig M.H."/>
            <person name="Eikmeyer F.E."/>
            <person name="Goesmann A.G."/>
            <person name="Hartmann A.H."/>
            <person name="Borriss R.B."/>
            <person name="Grosch R.G."/>
            <person name="Puehler A.P."/>
            <person name="Schlueter A.S."/>
        </authorList>
    </citation>
    <scope>NUCLEOTIDE SEQUENCE [LARGE SCALE GENOMIC DNA]</scope>
    <source>
        <strain evidence="2">AG1-IB / isolate 7/3/14</strain>
    </source>
</reference>
<sequence>MVEIRDIKDSLKQLNRIMVGTQNSLARGFNSSRKYGYNGVSHDIEWLIDPRAQTHHLPTFENGEYGVHFSLNKLDGGILARYLRFYGLGEELIEEGEELKIKDDMVENAKKLLSERLFLKR</sequence>
<evidence type="ECO:0000313" key="2">
    <source>
        <dbReference type="Proteomes" id="UP000012065"/>
    </source>
</evidence>
<comment type="caution">
    <text evidence="1">The sequence shown here is derived from an EMBL/GenBank/DDBJ whole genome shotgun (WGS) entry which is preliminary data.</text>
</comment>
<gene>
    <name evidence="1" type="ORF">BN14_06930</name>
</gene>
<dbReference type="AlphaFoldDB" id="M5CAL0"/>
<proteinExistence type="predicted"/>
<name>M5CAL0_THACB</name>
<accession>M5CAL0</accession>
<dbReference type="EMBL" id="CAOJ01010600">
    <property type="protein sequence ID" value="CCO32867.1"/>
    <property type="molecule type" value="Genomic_DNA"/>
</dbReference>